<accession>A0ABP5Q9G7</accession>
<dbReference type="InterPro" id="IPR003807">
    <property type="entry name" value="DUF202"/>
</dbReference>
<organism evidence="9 10">
    <name type="scientific">Kitasatospora cystarginea</name>
    <dbReference type="NCBI Taxonomy" id="58350"/>
    <lineage>
        <taxon>Bacteria</taxon>
        <taxon>Bacillati</taxon>
        <taxon>Actinomycetota</taxon>
        <taxon>Actinomycetes</taxon>
        <taxon>Kitasatosporales</taxon>
        <taxon>Streptomycetaceae</taxon>
        <taxon>Kitasatospora</taxon>
    </lineage>
</organism>
<evidence type="ECO:0000256" key="7">
    <source>
        <dbReference type="SAM" id="Phobius"/>
    </source>
</evidence>
<dbReference type="Pfam" id="PF02656">
    <property type="entry name" value="DUF202"/>
    <property type="match status" value="1"/>
</dbReference>
<dbReference type="EMBL" id="BAAATR010000002">
    <property type="protein sequence ID" value="GAA2229405.1"/>
    <property type="molecule type" value="Genomic_DNA"/>
</dbReference>
<feature type="region of interest" description="Disordered" evidence="6">
    <location>
        <begin position="1"/>
        <end position="20"/>
    </location>
</feature>
<feature type="transmembrane region" description="Helical" evidence="7">
    <location>
        <begin position="55"/>
        <end position="75"/>
    </location>
</feature>
<reference evidence="10" key="1">
    <citation type="journal article" date="2019" name="Int. J. Syst. Evol. Microbiol.">
        <title>The Global Catalogue of Microorganisms (GCM) 10K type strain sequencing project: providing services to taxonomists for standard genome sequencing and annotation.</title>
        <authorList>
            <consortium name="The Broad Institute Genomics Platform"/>
            <consortium name="The Broad Institute Genome Sequencing Center for Infectious Disease"/>
            <person name="Wu L."/>
            <person name="Ma J."/>
        </authorList>
    </citation>
    <scope>NUCLEOTIDE SEQUENCE [LARGE SCALE GENOMIC DNA]</scope>
    <source>
        <strain evidence="10">JCM 7356</strain>
    </source>
</reference>
<dbReference type="InterPro" id="IPR052053">
    <property type="entry name" value="IM_YidH-like"/>
</dbReference>
<sequence length="115" mass="11947">MGHDTPKDAPPNTGSRARDHLANERTYLAWLRTGISVAALGVAVAKFAPHRGLHAVVSGMILIFAGLLVSGYGTARYRSVGEQLEAGVYAPARSAVITAATVVTLLALIAVVVLV</sequence>
<gene>
    <name evidence="9" type="ORF">GCM10010430_06670</name>
</gene>
<dbReference type="Proteomes" id="UP001500305">
    <property type="component" value="Unassembled WGS sequence"/>
</dbReference>
<feature type="transmembrane region" description="Helical" evidence="7">
    <location>
        <begin position="95"/>
        <end position="114"/>
    </location>
</feature>
<comment type="subcellular location">
    <subcellularLocation>
        <location evidence="1">Cell membrane</location>
        <topology evidence="1">Multi-pass membrane protein</topology>
    </subcellularLocation>
</comment>
<evidence type="ECO:0000256" key="5">
    <source>
        <dbReference type="ARBA" id="ARBA00023136"/>
    </source>
</evidence>
<dbReference type="PANTHER" id="PTHR34187">
    <property type="entry name" value="FGR18P"/>
    <property type="match status" value="1"/>
</dbReference>
<dbReference type="RefSeq" id="WP_344634655.1">
    <property type="nucleotide sequence ID" value="NZ_BAAATR010000002.1"/>
</dbReference>
<keyword evidence="5 7" id="KW-0472">Membrane</keyword>
<keyword evidence="3 7" id="KW-0812">Transmembrane</keyword>
<keyword evidence="4 7" id="KW-1133">Transmembrane helix</keyword>
<proteinExistence type="predicted"/>
<protein>
    <recommendedName>
        <fullName evidence="8">DUF202 domain-containing protein</fullName>
    </recommendedName>
</protein>
<evidence type="ECO:0000256" key="4">
    <source>
        <dbReference type="ARBA" id="ARBA00022989"/>
    </source>
</evidence>
<keyword evidence="2" id="KW-1003">Cell membrane</keyword>
<dbReference type="PANTHER" id="PTHR34187:SF2">
    <property type="entry name" value="DUF202 DOMAIN-CONTAINING PROTEIN"/>
    <property type="match status" value="1"/>
</dbReference>
<evidence type="ECO:0000256" key="6">
    <source>
        <dbReference type="SAM" id="MobiDB-lite"/>
    </source>
</evidence>
<name>A0ABP5Q9G7_9ACTN</name>
<evidence type="ECO:0000256" key="2">
    <source>
        <dbReference type="ARBA" id="ARBA00022475"/>
    </source>
</evidence>
<feature type="transmembrane region" description="Helical" evidence="7">
    <location>
        <begin position="27"/>
        <end position="48"/>
    </location>
</feature>
<feature type="domain" description="DUF202" evidence="8">
    <location>
        <begin position="18"/>
        <end position="80"/>
    </location>
</feature>
<evidence type="ECO:0000256" key="3">
    <source>
        <dbReference type="ARBA" id="ARBA00022692"/>
    </source>
</evidence>
<evidence type="ECO:0000313" key="10">
    <source>
        <dbReference type="Proteomes" id="UP001500305"/>
    </source>
</evidence>
<evidence type="ECO:0000313" key="9">
    <source>
        <dbReference type="EMBL" id="GAA2229405.1"/>
    </source>
</evidence>
<comment type="caution">
    <text evidence="9">The sequence shown here is derived from an EMBL/GenBank/DDBJ whole genome shotgun (WGS) entry which is preliminary data.</text>
</comment>
<evidence type="ECO:0000256" key="1">
    <source>
        <dbReference type="ARBA" id="ARBA00004651"/>
    </source>
</evidence>
<keyword evidence="10" id="KW-1185">Reference proteome</keyword>
<evidence type="ECO:0000259" key="8">
    <source>
        <dbReference type="Pfam" id="PF02656"/>
    </source>
</evidence>